<dbReference type="Pfam" id="PF24626">
    <property type="entry name" value="SH3_Tf2-1"/>
    <property type="match status" value="1"/>
</dbReference>
<sequence>MLERQDQTQAAQQRLLEQLMESRATSGLKLEGSHMPKYRGTARESFVLYRDQVAQYFEARNWYVIKRSEITSVEEFFTMLEVEFVPLDLQSRLPPKLEGRDGRGMLEYVERFRHIMAQITDMSELDKITYFFRGLQPRVKEEVQYKRPYDLSNAMTIAMDYDRSHGRSAFDSHQPYRPREAPSDEPEPMDIGNVEPLSRDKCLRRGLCFKCKKRVYRFSNCSTRRKSAPAGSSSNVKIMDPPIFFADFTEDAPHGSSKHVRIVESESPDPPVVFDEFTVNAVKHDLAEHGLIRKVGTINGHRRGFSQYDRPNVASSVLKNKAICLERFDGSVTKSQPVNVVKDTVVVNGHVFPDMEFTEWQLSPSQDPIVNWRTHELKYPSDTEQGTWGITDLSVDEFAKNFAVQRQKRVELTRKNLVAAQERQKKYYDAKRRDAELKEGDLVLLDTKNLSLKHAAQHSELKRAKLAARRIGPFLIEKMINDNVARLKLPATMKKVHPSFNIELLTKHVPNPDKFGSRPNTKATPAILDEATGEALRVIEKLLKTMQRNNKRYWFVEWHGLPAHEATWELESKIRKVSHWRELINAYRHRQRKT</sequence>
<dbReference type="EMBL" id="DAKRPA010000267">
    <property type="protein sequence ID" value="DAZ94139.1"/>
    <property type="molecule type" value="Genomic_DNA"/>
</dbReference>
<keyword evidence="4" id="KW-1185">Reference proteome</keyword>
<dbReference type="AlphaFoldDB" id="A0AAV2YN87"/>
<proteinExistence type="predicted"/>
<organism evidence="3 4">
    <name type="scientific">Lagenidium giganteum</name>
    <dbReference type="NCBI Taxonomy" id="4803"/>
    <lineage>
        <taxon>Eukaryota</taxon>
        <taxon>Sar</taxon>
        <taxon>Stramenopiles</taxon>
        <taxon>Oomycota</taxon>
        <taxon>Peronosporomycetes</taxon>
        <taxon>Pythiales</taxon>
        <taxon>Pythiaceae</taxon>
    </lineage>
</organism>
<dbReference type="InterPro" id="IPR000953">
    <property type="entry name" value="Chromo/chromo_shadow_dom"/>
</dbReference>
<protein>
    <recommendedName>
        <fullName evidence="2">Chromo domain-containing protein</fullName>
    </recommendedName>
</protein>
<evidence type="ECO:0000259" key="2">
    <source>
        <dbReference type="PROSITE" id="PS50013"/>
    </source>
</evidence>
<feature type="domain" description="Chromo" evidence="2">
    <location>
        <begin position="537"/>
        <end position="594"/>
    </location>
</feature>
<dbReference type="SUPFAM" id="SSF54160">
    <property type="entry name" value="Chromo domain-like"/>
    <property type="match status" value="1"/>
</dbReference>
<evidence type="ECO:0000313" key="4">
    <source>
        <dbReference type="Proteomes" id="UP001146120"/>
    </source>
</evidence>
<dbReference type="Gene3D" id="2.40.50.40">
    <property type="match status" value="1"/>
</dbReference>
<dbReference type="InterPro" id="IPR056924">
    <property type="entry name" value="SH3_Tf2-1"/>
</dbReference>
<reference evidence="3" key="1">
    <citation type="submission" date="2022-11" db="EMBL/GenBank/DDBJ databases">
        <authorList>
            <person name="Morgan W.R."/>
            <person name="Tartar A."/>
        </authorList>
    </citation>
    <scope>NUCLEOTIDE SEQUENCE</scope>
    <source>
        <strain evidence="3">ARSEF 373</strain>
    </source>
</reference>
<dbReference type="PROSITE" id="PS50013">
    <property type="entry name" value="CHROMO_2"/>
    <property type="match status" value="1"/>
</dbReference>
<gene>
    <name evidence="3" type="ORF">N0F65_010383</name>
</gene>
<feature type="region of interest" description="Disordered" evidence="1">
    <location>
        <begin position="167"/>
        <end position="193"/>
    </location>
</feature>
<dbReference type="InterPro" id="IPR016197">
    <property type="entry name" value="Chromo-like_dom_sf"/>
</dbReference>
<evidence type="ECO:0000256" key="1">
    <source>
        <dbReference type="SAM" id="MobiDB-lite"/>
    </source>
</evidence>
<comment type="caution">
    <text evidence="3">The sequence shown here is derived from an EMBL/GenBank/DDBJ whole genome shotgun (WGS) entry which is preliminary data.</text>
</comment>
<name>A0AAV2YN87_9STRA</name>
<accession>A0AAV2YN87</accession>
<reference evidence="3" key="2">
    <citation type="journal article" date="2023" name="Microbiol Resour">
        <title>Decontamination and Annotation of the Draft Genome Sequence of the Oomycete Lagenidium giganteum ARSEF 373.</title>
        <authorList>
            <person name="Morgan W.R."/>
            <person name="Tartar A."/>
        </authorList>
    </citation>
    <scope>NUCLEOTIDE SEQUENCE</scope>
    <source>
        <strain evidence="3">ARSEF 373</strain>
    </source>
</reference>
<evidence type="ECO:0000313" key="3">
    <source>
        <dbReference type="EMBL" id="DAZ94139.1"/>
    </source>
</evidence>
<dbReference type="Proteomes" id="UP001146120">
    <property type="component" value="Unassembled WGS sequence"/>
</dbReference>